<reference evidence="2" key="1">
    <citation type="submission" date="2016-11" db="UniProtKB">
        <authorList>
            <consortium name="WormBaseParasite"/>
        </authorList>
    </citation>
    <scope>IDENTIFICATION</scope>
</reference>
<dbReference type="AlphaFoldDB" id="A0A1I7YGC6"/>
<sequence>MPLSDGSETEDEPLSASILARSFTHFSVGNYFHIAASLVSTPWSAFLSVFVFVKTAVISTEFSIGVGIKQLNMYIRMRSDGKAKVATSNTSR</sequence>
<dbReference type="Proteomes" id="UP000095287">
    <property type="component" value="Unplaced"/>
</dbReference>
<proteinExistence type="predicted"/>
<dbReference type="WBParaSite" id="L893_g16091.t1">
    <property type="protein sequence ID" value="L893_g16091.t1"/>
    <property type="gene ID" value="L893_g16091"/>
</dbReference>
<keyword evidence="1" id="KW-1185">Reference proteome</keyword>
<evidence type="ECO:0000313" key="1">
    <source>
        <dbReference type="Proteomes" id="UP000095287"/>
    </source>
</evidence>
<protein>
    <submittedName>
        <fullName evidence="2">7TM_GPCR_Srx domain-containing protein</fullName>
    </submittedName>
</protein>
<evidence type="ECO:0000313" key="2">
    <source>
        <dbReference type="WBParaSite" id="L893_g16091.t1"/>
    </source>
</evidence>
<name>A0A1I7YGC6_9BILA</name>
<organism evidence="1 2">
    <name type="scientific">Steinernema glaseri</name>
    <dbReference type="NCBI Taxonomy" id="37863"/>
    <lineage>
        <taxon>Eukaryota</taxon>
        <taxon>Metazoa</taxon>
        <taxon>Ecdysozoa</taxon>
        <taxon>Nematoda</taxon>
        <taxon>Chromadorea</taxon>
        <taxon>Rhabditida</taxon>
        <taxon>Tylenchina</taxon>
        <taxon>Panagrolaimomorpha</taxon>
        <taxon>Strongyloidoidea</taxon>
        <taxon>Steinernematidae</taxon>
        <taxon>Steinernema</taxon>
    </lineage>
</organism>
<accession>A0A1I7YGC6</accession>